<evidence type="ECO:0000313" key="2">
    <source>
        <dbReference type="Proteomes" id="UP000003394"/>
    </source>
</evidence>
<comment type="caution">
    <text evidence="1">The sequence shown here is derived from an EMBL/GenBank/DDBJ whole genome shotgun (WGS) entry which is preliminary data.</text>
</comment>
<organism evidence="1 2">
    <name type="scientific">Actinobacillus minor 202</name>
    <dbReference type="NCBI Taxonomy" id="591023"/>
    <lineage>
        <taxon>Bacteria</taxon>
        <taxon>Pseudomonadati</taxon>
        <taxon>Pseudomonadota</taxon>
        <taxon>Gammaproteobacteria</taxon>
        <taxon>Pasteurellales</taxon>
        <taxon>Pasteurellaceae</taxon>
        <taxon>Actinobacillus</taxon>
    </lineage>
</organism>
<dbReference type="Proteomes" id="UP000003394">
    <property type="component" value="Unassembled WGS sequence"/>
</dbReference>
<dbReference type="EMBL" id="ACFT01000065">
    <property type="protein sequence ID" value="EEV24591.1"/>
    <property type="molecule type" value="Genomic_DNA"/>
</dbReference>
<keyword evidence="2" id="KW-1185">Reference proteome</keyword>
<dbReference type="RefSeq" id="WP_005819940.1">
    <property type="nucleotide sequence ID" value="NZ_ACFT01000065.1"/>
</dbReference>
<sequence>MKNSENLELLKEIKREYVIYEKHYSAFLEEESSVNRDLVQQSEKILKLLFREKTGLNADEDISHSIAFANFLSKLNKWHQEEKKKLEHYFMLSDQVEKEVIALENLMGEENPAYLKWAFSDEINLELIKESFEEQEIIDYIVKTMKDLNEKNEVLEELKQSEIYQLS</sequence>
<evidence type="ECO:0000313" key="1">
    <source>
        <dbReference type="EMBL" id="EEV24591.1"/>
    </source>
</evidence>
<gene>
    <name evidence="1" type="ORF">AM202_00155</name>
</gene>
<accession>A0ABP2GRP3</accession>
<proteinExistence type="predicted"/>
<reference evidence="1 2" key="1">
    <citation type="journal article" date="2010" name="Vet. Microbiol.">
        <title>Production of haemolysins by strains of the Actinobacillus minor/porcitonsillarum complex.</title>
        <authorList>
            <person name="Arya G."/>
            <person name="Niven D.F."/>
        </authorList>
    </citation>
    <scope>NUCLEOTIDE SEQUENCE [LARGE SCALE GENOMIC DNA]</scope>
    <source>
        <strain evidence="2">strain 202</strain>
    </source>
</reference>
<name>A0ABP2GRP3_9PAST</name>
<protein>
    <submittedName>
        <fullName evidence="1">Uncharacterized protein</fullName>
    </submittedName>
</protein>